<protein>
    <submittedName>
        <fullName evidence="2">Uncharacterized protein</fullName>
    </submittedName>
</protein>
<feature type="chain" id="PRO_5035923530" evidence="1">
    <location>
        <begin position="23"/>
        <end position="537"/>
    </location>
</feature>
<comment type="caution">
    <text evidence="2">The sequence shown here is derived from an EMBL/GenBank/DDBJ whole genome shotgun (WGS) entry which is preliminary data.</text>
</comment>
<name>A0A8T1WNE6_9STRA</name>
<dbReference type="PANTHER" id="PTHR22538">
    <property type="entry name" value="CILIA- AND FLAGELLA-ASSOCIATED PROTEIN 74"/>
    <property type="match status" value="1"/>
</dbReference>
<feature type="signal peptide" evidence="1">
    <location>
        <begin position="1"/>
        <end position="22"/>
    </location>
</feature>
<gene>
    <name evidence="2" type="ORF">PHYBOEH_004447</name>
</gene>
<proteinExistence type="predicted"/>
<dbReference type="EMBL" id="JAGDFL010000235">
    <property type="protein sequence ID" value="KAG7394926.1"/>
    <property type="molecule type" value="Genomic_DNA"/>
</dbReference>
<dbReference type="OrthoDB" id="95392at2759"/>
<dbReference type="PANTHER" id="PTHR22538:SF1">
    <property type="entry name" value="VWFD DOMAIN-CONTAINING PROTEIN"/>
    <property type="match status" value="1"/>
</dbReference>
<evidence type="ECO:0000313" key="2">
    <source>
        <dbReference type="EMBL" id="KAG7394926.1"/>
    </source>
</evidence>
<evidence type="ECO:0000256" key="1">
    <source>
        <dbReference type="SAM" id="SignalP"/>
    </source>
</evidence>
<keyword evidence="3" id="KW-1185">Reference proteome</keyword>
<evidence type="ECO:0000313" key="3">
    <source>
        <dbReference type="Proteomes" id="UP000693981"/>
    </source>
</evidence>
<dbReference type="Proteomes" id="UP000693981">
    <property type="component" value="Unassembled WGS sequence"/>
</dbReference>
<organism evidence="2 3">
    <name type="scientific">Phytophthora boehmeriae</name>
    <dbReference type="NCBI Taxonomy" id="109152"/>
    <lineage>
        <taxon>Eukaryota</taxon>
        <taxon>Sar</taxon>
        <taxon>Stramenopiles</taxon>
        <taxon>Oomycota</taxon>
        <taxon>Peronosporomycetes</taxon>
        <taxon>Peronosporales</taxon>
        <taxon>Peronosporaceae</taxon>
        <taxon>Phytophthora</taxon>
    </lineage>
</organism>
<accession>A0A8T1WNE6</accession>
<dbReference type="AlphaFoldDB" id="A0A8T1WNE6"/>
<keyword evidence="1" id="KW-0732">Signal</keyword>
<sequence>MPRLLRLAAVTLVALVVNAAEGLQNIPSSIEQHPQANFVNTTADWPSLRLNFTIKRRVMEVFGQPSFTMFASPSSSSSNTVILYDAFATFIEDSILFNYTLMDGVSYITQSSSNGSLASRRCQTSDMLLPINSIIAAINNASGISPSKNSILCSSGNLFKASVDGTDFALCASGSSGFTMHGSDVDIAVEYMNNQEKIKAPSTNASFTHKCLTTTLSSIVTPIGKALLSGAQTVLNESRKLEAAFGFSELFESKCSCRSKPRPCIFIHGLGVSTEEPDNQDSFPAYWGNVTDHTPCCSTTKYAHLDTVNNSWTSAMQQQKVCDRALAVSETSTGSVIADTIVFTHSMGGLMMSGALANGRCSLASSSTWVSAAAPMRGSMGSDTVQESCLGETNAVLEEVGDITGRCPASTGLKSLAYENGKHSPAALNAAYKSAQEAYRANVGAVMCSEGYSGLRSSYQVEFWLLGGVVVSHKSHKNDGMVEFQSCAGGFPLSKFGNSYLERFYVSKLNHYDQQFRAGDSLLEKDKMPVKWFECLL</sequence>
<reference evidence="2" key="1">
    <citation type="submission" date="2021-02" db="EMBL/GenBank/DDBJ databases">
        <authorList>
            <person name="Palmer J.M."/>
        </authorList>
    </citation>
    <scope>NUCLEOTIDE SEQUENCE</scope>
    <source>
        <strain evidence="2">SCRP23</strain>
    </source>
</reference>